<evidence type="ECO:0000313" key="2">
    <source>
        <dbReference type="Proteomes" id="UP000824120"/>
    </source>
</evidence>
<protein>
    <submittedName>
        <fullName evidence="1">Uncharacterized protein</fullName>
    </submittedName>
</protein>
<proteinExistence type="predicted"/>
<dbReference type="AlphaFoldDB" id="A0A9J5WX12"/>
<dbReference type="Proteomes" id="UP000824120">
    <property type="component" value="Chromosome 10"/>
</dbReference>
<accession>A0A9J5WX12</accession>
<keyword evidence="2" id="KW-1185">Reference proteome</keyword>
<comment type="caution">
    <text evidence="1">The sequence shown here is derived from an EMBL/GenBank/DDBJ whole genome shotgun (WGS) entry which is preliminary data.</text>
</comment>
<reference evidence="1 2" key="1">
    <citation type="submission" date="2020-09" db="EMBL/GenBank/DDBJ databases">
        <title>De no assembly of potato wild relative species, Solanum commersonii.</title>
        <authorList>
            <person name="Cho K."/>
        </authorList>
    </citation>
    <scope>NUCLEOTIDE SEQUENCE [LARGE SCALE GENOMIC DNA]</scope>
    <source>
        <strain evidence="1">LZ3.2</strain>
        <tissue evidence="1">Leaf</tissue>
    </source>
</reference>
<dbReference type="EMBL" id="JACXVP010000010">
    <property type="protein sequence ID" value="KAG5579797.1"/>
    <property type="molecule type" value="Genomic_DNA"/>
</dbReference>
<organism evidence="1 2">
    <name type="scientific">Solanum commersonii</name>
    <name type="common">Commerson's wild potato</name>
    <name type="synonym">Commerson's nightshade</name>
    <dbReference type="NCBI Taxonomy" id="4109"/>
    <lineage>
        <taxon>Eukaryota</taxon>
        <taxon>Viridiplantae</taxon>
        <taxon>Streptophyta</taxon>
        <taxon>Embryophyta</taxon>
        <taxon>Tracheophyta</taxon>
        <taxon>Spermatophyta</taxon>
        <taxon>Magnoliopsida</taxon>
        <taxon>eudicotyledons</taxon>
        <taxon>Gunneridae</taxon>
        <taxon>Pentapetalae</taxon>
        <taxon>asterids</taxon>
        <taxon>lamiids</taxon>
        <taxon>Solanales</taxon>
        <taxon>Solanaceae</taxon>
        <taxon>Solanoideae</taxon>
        <taxon>Solaneae</taxon>
        <taxon>Solanum</taxon>
    </lineage>
</organism>
<gene>
    <name evidence="1" type="ORF">H5410_050424</name>
</gene>
<name>A0A9J5WX12_SOLCO</name>
<evidence type="ECO:0000313" key="1">
    <source>
        <dbReference type="EMBL" id="KAG5579797.1"/>
    </source>
</evidence>
<sequence>MAVGSKDEIGMWMLAQRMTRNFCAGVCETTHNWKIIKLENEEYPKLMTRTNISDLGEDIGSNNGPMQPLAHISKDEDLNSDISLLCANVSD</sequence>